<dbReference type="GO" id="GO:0005886">
    <property type="term" value="C:plasma membrane"/>
    <property type="evidence" value="ECO:0007669"/>
    <property type="project" value="UniProtKB-SubCell"/>
</dbReference>
<evidence type="ECO:0000313" key="7">
    <source>
        <dbReference type="EMBL" id="SCL75972.1"/>
    </source>
</evidence>
<evidence type="ECO:0000259" key="6">
    <source>
        <dbReference type="SMART" id="SM01049"/>
    </source>
</evidence>
<comment type="subcellular location">
    <subcellularLocation>
        <location evidence="1">Cell membrane</location>
        <topology evidence="1">Multi-pass membrane protein</topology>
    </subcellularLocation>
</comment>
<gene>
    <name evidence="7" type="ORF">L21_1892</name>
</gene>
<protein>
    <submittedName>
        <fullName evidence="7">Signal transduction histidine kinase</fullName>
    </submittedName>
</protein>
<dbReference type="PROSITE" id="PS51257">
    <property type="entry name" value="PROKAR_LIPOPROTEIN"/>
    <property type="match status" value="1"/>
</dbReference>
<keyword evidence="3" id="KW-0812">Transmembrane</keyword>
<dbReference type="EMBL" id="FMID01000045">
    <property type="protein sequence ID" value="SCL75972.1"/>
    <property type="molecule type" value="Genomic_DNA"/>
</dbReference>
<keyword evidence="7" id="KW-0418">Kinase</keyword>
<dbReference type="Proteomes" id="UP000184671">
    <property type="component" value="Unassembled WGS sequence"/>
</dbReference>
<evidence type="ECO:0000256" key="3">
    <source>
        <dbReference type="ARBA" id="ARBA00022692"/>
    </source>
</evidence>
<proteinExistence type="predicted"/>
<dbReference type="Gene3D" id="3.30.450.20">
    <property type="entry name" value="PAS domain"/>
    <property type="match status" value="1"/>
</dbReference>
<evidence type="ECO:0000256" key="5">
    <source>
        <dbReference type="ARBA" id="ARBA00023136"/>
    </source>
</evidence>
<sequence length="180" mass="19660">MKRVYLAFLVPILVFGAGCSAPAGTETAEENMIRADLAGFAREAAAYAETAGEDTALAEFNDEAGRFTEGALYVYAYDYNGTLLAHPHLQDSIGTSLIERQDPYAMKNIRALCDTAEPGGGFIVFIRPNPAQENHDELKIGYVVDDTWWVGGRPLGDHRGEWIAPLPGTLKVRSNGRNRL</sequence>
<organism evidence="7 8">
    <name type="scientific">Methanoculleus chikugoensis</name>
    <dbReference type="NCBI Taxonomy" id="118126"/>
    <lineage>
        <taxon>Archaea</taxon>
        <taxon>Methanobacteriati</taxon>
        <taxon>Methanobacteriota</taxon>
        <taxon>Stenosarchaea group</taxon>
        <taxon>Methanomicrobia</taxon>
        <taxon>Methanomicrobiales</taxon>
        <taxon>Methanomicrobiaceae</taxon>
        <taxon>Methanoculleus</taxon>
    </lineage>
</organism>
<keyword evidence="5" id="KW-0472">Membrane</keyword>
<feature type="domain" description="Single Cache" evidence="6">
    <location>
        <begin position="29"/>
        <end position="110"/>
    </location>
</feature>
<dbReference type="AlphaFoldDB" id="A0A1M4MM97"/>
<dbReference type="STRING" id="118126.L21_1892"/>
<dbReference type="RefSeq" id="WP_074370207.1">
    <property type="nucleotide sequence ID" value="NZ_FMID01000045.1"/>
</dbReference>
<keyword evidence="2" id="KW-1003">Cell membrane</keyword>
<name>A0A1M4MM97_9EURY</name>
<reference evidence="7 8" key="1">
    <citation type="submission" date="2016-08" db="EMBL/GenBank/DDBJ databases">
        <authorList>
            <person name="Seilhamer J.J."/>
        </authorList>
    </citation>
    <scope>NUCLEOTIDE SEQUENCE [LARGE SCALE GENOMIC DNA]</scope>
    <source>
        <strain evidence="7">L21-II-0</strain>
    </source>
</reference>
<accession>A0A1M4MM97</accession>
<dbReference type="SMART" id="SM01049">
    <property type="entry name" value="Cache_2"/>
    <property type="match status" value="1"/>
</dbReference>
<evidence type="ECO:0000256" key="4">
    <source>
        <dbReference type="ARBA" id="ARBA00022989"/>
    </source>
</evidence>
<keyword evidence="7" id="KW-0808">Transferase</keyword>
<evidence type="ECO:0000313" key="8">
    <source>
        <dbReference type="Proteomes" id="UP000184671"/>
    </source>
</evidence>
<dbReference type="GO" id="GO:0016301">
    <property type="term" value="F:kinase activity"/>
    <property type="evidence" value="ECO:0007669"/>
    <property type="project" value="UniProtKB-KW"/>
</dbReference>
<dbReference type="InterPro" id="IPR033480">
    <property type="entry name" value="sCache_2"/>
</dbReference>
<evidence type="ECO:0000256" key="1">
    <source>
        <dbReference type="ARBA" id="ARBA00004651"/>
    </source>
</evidence>
<dbReference type="Pfam" id="PF17200">
    <property type="entry name" value="sCache_2"/>
    <property type="match status" value="1"/>
</dbReference>
<keyword evidence="4" id="KW-1133">Transmembrane helix</keyword>
<dbReference type="OrthoDB" id="117825at2157"/>
<evidence type="ECO:0000256" key="2">
    <source>
        <dbReference type="ARBA" id="ARBA00022475"/>
    </source>
</evidence>